<evidence type="ECO:0000313" key="12">
    <source>
        <dbReference type="WBParaSite" id="SRDH1_27240.1"/>
    </source>
</evidence>
<organism evidence="11 12">
    <name type="scientific">Schistosoma rodhaini</name>
    <dbReference type="NCBI Taxonomy" id="6188"/>
    <lineage>
        <taxon>Eukaryota</taxon>
        <taxon>Metazoa</taxon>
        <taxon>Spiralia</taxon>
        <taxon>Lophotrochozoa</taxon>
        <taxon>Platyhelminthes</taxon>
        <taxon>Trematoda</taxon>
        <taxon>Digenea</taxon>
        <taxon>Strigeidida</taxon>
        <taxon>Schistosomatoidea</taxon>
        <taxon>Schistosomatidae</taxon>
        <taxon>Schistosoma</taxon>
    </lineage>
</organism>
<dbReference type="WBParaSite" id="SRDH1_27240.1">
    <property type="protein sequence ID" value="SRDH1_27240.1"/>
    <property type="gene ID" value="SRDH1_27240"/>
</dbReference>
<evidence type="ECO:0000256" key="9">
    <source>
        <dbReference type="SAM" id="MobiDB-lite"/>
    </source>
</evidence>
<keyword evidence="4" id="KW-0333">Golgi apparatus</keyword>
<keyword evidence="2 10" id="KW-0812">Transmembrane</keyword>
<keyword evidence="11" id="KW-1185">Reference proteome</keyword>
<evidence type="ECO:0000256" key="7">
    <source>
        <dbReference type="ARBA" id="ARBA00023461"/>
    </source>
</evidence>
<dbReference type="PANTHER" id="PTHR13481">
    <property type="entry name" value="SREBP REGULATING GENE PROTEIN"/>
    <property type="match status" value="1"/>
</dbReference>
<evidence type="ECO:0000256" key="10">
    <source>
        <dbReference type="SAM" id="Phobius"/>
    </source>
</evidence>
<sequence>MSHHCNFMTRPHSRVLAIAFVIVICILCPTYIYNNHKRSVNTVKRRGFSSELLYFDIRPSSPNATCRRTKQSPILVVDELGYLCNYFNLPTNSCCPFQNVTQRFFCNSCKSNHCCSIYEHCVSCCLNPINKSLWDKVQNLDANYKRHLQLATDAFEFCIAVCRTSSLTVFHENRYRNLEELYCFGIFIDFINMLSLDHCKNLAYYLLTTNYAPYQNEKSKHLFDNINNGKSSKTRRKPLSKHPTTANTTNSVTVNISSYGDNSLPVLSKHTEQKKHYNFLIKMLKRDSLLPESLWNNVYNQLCDNFVHELNSSHRNFHQFTSTGAFFNYIIQYLGRSFSLKHNIIQLTDIGLSEPFKHNNIESTSIDVKTKERILSHLTDALANTLLKYPIHLTYKRSPSGLETGKSYVSTFRKQCKEVLEYCLSQFEANYLVFTMRRDKIHNLSNISTNDNDDDISSSSYTHSIDATHNNNHSIVESVRNYDEFQGNKIMLRNGLQPII</sequence>
<keyword evidence="6" id="KW-0325">Glycoprotein</keyword>
<reference evidence="12" key="2">
    <citation type="submission" date="2023-11" db="UniProtKB">
        <authorList>
            <consortium name="WormBaseParasite"/>
        </authorList>
    </citation>
    <scope>IDENTIFICATION</scope>
</reference>
<name>A0AA85EWU3_9TREM</name>
<dbReference type="InterPro" id="IPR019352">
    <property type="entry name" value="SPRING1"/>
</dbReference>
<evidence type="ECO:0000256" key="3">
    <source>
        <dbReference type="ARBA" id="ARBA00022989"/>
    </source>
</evidence>
<evidence type="ECO:0000313" key="11">
    <source>
        <dbReference type="Proteomes" id="UP000050792"/>
    </source>
</evidence>
<comment type="similarity">
    <text evidence="7">Belongs to the SPRING family.</text>
</comment>
<proteinExistence type="inferred from homology"/>
<evidence type="ECO:0000256" key="1">
    <source>
        <dbReference type="ARBA" id="ARBA00004194"/>
    </source>
</evidence>
<dbReference type="GO" id="GO:0000139">
    <property type="term" value="C:Golgi membrane"/>
    <property type="evidence" value="ECO:0007669"/>
    <property type="project" value="UniProtKB-SubCell"/>
</dbReference>
<dbReference type="Proteomes" id="UP000050792">
    <property type="component" value="Unassembled WGS sequence"/>
</dbReference>
<evidence type="ECO:0000256" key="8">
    <source>
        <dbReference type="ARBA" id="ARBA00023485"/>
    </source>
</evidence>
<feature type="transmembrane region" description="Helical" evidence="10">
    <location>
        <begin position="12"/>
        <end position="33"/>
    </location>
</feature>
<protein>
    <recommendedName>
        <fullName evidence="8">SREBP regulating gene protein</fullName>
    </recommendedName>
</protein>
<dbReference type="AlphaFoldDB" id="A0AA85EWU3"/>
<dbReference type="PANTHER" id="PTHR13481:SF0">
    <property type="entry name" value="SREBP REGULATING GENE PROTEIN"/>
    <property type="match status" value="1"/>
</dbReference>
<evidence type="ECO:0000256" key="6">
    <source>
        <dbReference type="ARBA" id="ARBA00023180"/>
    </source>
</evidence>
<keyword evidence="3 10" id="KW-1133">Transmembrane helix</keyword>
<dbReference type="GO" id="GO:2000640">
    <property type="term" value="P:positive regulation of SREBP signaling pathway"/>
    <property type="evidence" value="ECO:0007669"/>
    <property type="project" value="InterPro"/>
</dbReference>
<evidence type="ECO:0000256" key="4">
    <source>
        <dbReference type="ARBA" id="ARBA00023034"/>
    </source>
</evidence>
<accession>A0AA85EWU3</accession>
<comment type="subcellular location">
    <subcellularLocation>
        <location evidence="1">Golgi apparatus membrane</location>
        <topology evidence="1">Single-pass membrane protein</topology>
    </subcellularLocation>
</comment>
<feature type="region of interest" description="Disordered" evidence="9">
    <location>
        <begin position="225"/>
        <end position="246"/>
    </location>
</feature>
<dbReference type="Pfam" id="PF10218">
    <property type="entry name" value="SPRING1"/>
    <property type="match status" value="1"/>
</dbReference>
<evidence type="ECO:0000256" key="2">
    <source>
        <dbReference type="ARBA" id="ARBA00022692"/>
    </source>
</evidence>
<reference evidence="11" key="1">
    <citation type="submission" date="2022-06" db="EMBL/GenBank/DDBJ databases">
        <authorList>
            <person name="Berger JAMES D."/>
            <person name="Berger JAMES D."/>
        </authorList>
    </citation>
    <scope>NUCLEOTIDE SEQUENCE [LARGE SCALE GENOMIC DNA]</scope>
</reference>
<evidence type="ECO:0000256" key="5">
    <source>
        <dbReference type="ARBA" id="ARBA00023136"/>
    </source>
</evidence>
<keyword evidence="5 10" id="KW-0472">Membrane</keyword>